<organism evidence="2 3">
    <name type="scientific">Thalassotalea euphylliae</name>
    <dbReference type="NCBI Taxonomy" id="1655234"/>
    <lineage>
        <taxon>Bacteria</taxon>
        <taxon>Pseudomonadati</taxon>
        <taxon>Pseudomonadota</taxon>
        <taxon>Gammaproteobacteria</taxon>
        <taxon>Alteromonadales</taxon>
        <taxon>Colwelliaceae</taxon>
        <taxon>Thalassotalea</taxon>
    </lineage>
</organism>
<protein>
    <submittedName>
        <fullName evidence="2">DUF2975 domain-containing protein</fullName>
    </submittedName>
</protein>
<name>A0A3E0UKV1_9GAMM</name>
<keyword evidence="1" id="KW-0472">Membrane</keyword>
<dbReference type="Proteomes" id="UP000256999">
    <property type="component" value="Unassembled WGS sequence"/>
</dbReference>
<proteinExistence type="predicted"/>
<dbReference type="Pfam" id="PF11188">
    <property type="entry name" value="DUF2975"/>
    <property type="match status" value="1"/>
</dbReference>
<evidence type="ECO:0000256" key="1">
    <source>
        <dbReference type="SAM" id="Phobius"/>
    </source>
</evidence>
<feature type="transmembrane region" description="Helical" evidence="1">
    <location>
        <begin position="15"/>
        <end position="38"/>
    </location>
</feature>
<keyword evidence="1" id="KW-0812">Transmembrane</keyword>
<evidence type="ECO:0000313" key="3">
    <source>
        <dbReference type="Proteomes" id="UP000256999"/>
    </source>
</evidence>
<feature type="transmembrane region" description="Helical" evidence="1">
    <location>
        <begin position="50"/>
        <end position="72"/>
    </location>
</feature>
<sequence length="165" mass="18147">MIAFQKLCQLNQGKIMGFTIFMGIMTLMSLVGGIAIISKKGVAEFASDPVFFNLMITVPTSFIFLLLVHKIFNLYIQGEFFTANVLNVFKTIAKLAISYGLIIKPGIVVATEYLALANQGEDFSFTTLYLGSAEFVVAVIGYCLHLAAAVTKISRELEEEQELTI</sequence>
<dbReference type="InterPro" id="IPR021354">
    <property type="entry name" value="DUF2975"/>
</dbReference>
<accession>A0A3E0UKV1</accession>
<reference evidence="2 3" key="1">
    <citation type="submission" date="2018-08" db="EMBL/GenBank/DDBJ databases">
        <title>Thalassotalea euphylliae genome.</title>
        <authorList>
            <person name="Summers S."/>
            <person name="Rice S.A."/>
            <person name="Freckelton M.L."/>
            <person name="Nedved B.T."/>
            <person name="Hadfield M.G."/>
        </authorList>
    </citation>
    <scope>NUCLEOTIDE SEQUENCE [LARGE SCALE GENOMIC DNA]</scope>
    <source>
        <strain evidence="2 3">H2</strain>
    </source>
</reference>
<dbReference type="EMBL" id="QUOV01000001">
    <property type="protein sequence ID" value="REL36895.1"/>
    <property type="molecule type" value="Genomic_DNA"/>
</dbReference>
<keyword evidence="1" id="KW-1133">Transmembrane helix</keyword>
<gene>
    <name evidence="2" type="ORF">DXX92_17130</name>
</gene>
<dbReference type="AlphaFoldDB" id="A0A3E0UKV1"/>
<evidence type="ECO:0000313" key="2">
    <source>
        <dbReference type="EMBL" id="REL36895.1"/>
    </source>
</evidence>
<feature type="transmembrane region" description="Helical" evidence="1">
    <location>
        <begin position="128"/>
        <end position="150"/>
    </location>
</feature>
<dbReference type="RefSeq" id="WP_116001855.1">
    <property type="nucleotide sequence ID" value="NZ_QUOV01000001.1"/>
</dbReference>
<comment type="caution">
    <text evidence="2">The sequence shown here is derived from an EMBL/GenBank/DDBJ whole genome shotgun (WGS) entry which is preliminary data.</text>
</comment>